<evidence type="ECO:0000256" key="4">
    <source>
        <dbReference type="ARBA" id="ARBA00023139"/>
    </source>
</evidence>
<keyword evidence="1 6" id="KW-1003">Cell membrane</keyword>
<dbReference type="RefSeq" id="WP_073883290.1">
    <property type="nucleotide sequence ID" value="NZ_FAUH01000001.1"/>
</dbReference>
<feature type="domain" description="GerMN" evidence="7">
    <location>
        <begin position="203"/>
        <end position="290"/>
    </location>
</feature>
<keyword evidence="2 6" id="KW-0732">Signal</keyword>
<accession>A0A0X2NJ19</accession>
<dbReference type="Proteomes" id="UP000182498">
    <property type="component" value="Unassembled WGS sequence"/>
</dbReference>
<evidence type="ECO:0000259" key="7">
    <source>
        <dbReference type="SMART" id="SM00909"/>
    </source>
</evidence>
<dbReference type="InterPro" id="IPR019606">
    <property type="entry name" value="GerMN"/>
</dbReference>
<evidence type="ECO:0000256" key="2">
    <source>
        <dbReference type="ARBA" id="ARBA00022729"/>
    </source>
</evidence>
<evidence type="ECO:0000256" key="1">
    <source>
        <dbReference type="ARBA" id="ARBA00022475"/>
    </source>
</evidence>
<dbReference type="SUPFAM" id="SSF82171">
    <property type="entry name" value="DPP6 N-terminal domain-like"/>
    <property type="match status" value="1"/>
</dbReference>
<dbReference type="AlphaFoldDB" id="A0A0X2NJ19"/>
<evidence type="ECO:0000313" key="8">
    <source>
        <dbReference type="EMBL" id="CUU64759.1"/>
    </source>
</evidence>
<comment type="subcellular location">
    <subcellularLocation>
        <location evidence="6">Cell membrane</location>
        <topology evidence="6">Lipid-anchor</topology>
    </subcellularLocation>
</comment>
<dbReference type="GO" id="GO:0005886">
    <property type="term" value="C:plasma membrane"/>
    <property type="evidence" value="ECO:0007669"/>
    <property type="project" value="UniProtKB-SubCell"/>
</dbReference>
<dbReference type="Pfam" id="PF10646">
    <property type="entry name" value="Germane"/>
    <property type="match status" value="1"/>
</dbReference>
<dbReference type="Pfam" id="PF10647">
    <property type="entry name" value="Gmad1"/>
    <property type="match status" value="1"/>
</dbReference>
<evidence type="ECO:0000313" key="9">
    <source>
        <dbReference type="Proteomes" id="UP000182498"/>
    </source>
</evidence>
<dbReference type="HAMAP" id="MF_01373">
    <property type="entry name" value="LpqB_lipoprot"/>
    <property type="match status" value="1"/>
</dbReference>
<dbReference type="Gene3D" id="2.130.10.10">
    <property type="entry name" value="YVTN repeat-like/Quinoprotein amine dehydrogenase"/>
    <property type="match status" value="1"/>
</dbReference>
<sequence length="592" mass="61983">MSDRQIRTAGALLTVAALGSVVGCATIPGSSSPEVISSYAASPSLDNVPVPLPGQAPDLLLRSFFSASAHPLNNHQAAREFLTSDAADSWQDATGTLILSRIDLNADGAASGNGLSYTVRGTVTGSLGTGGAFQAGYRSYEDTIDMVLVDGDWRIDRLPSGVIMDRNDFTSAYQARDIYFLDPTRRFLVPDRRWTYSRQENVCSSLISLLAAGPRDSLADGVVSSLSSDVVVKARDGESGGFTVDLQGLSAMDAEGVRTLAAQIIWTLADSDVRGPYRILADGVPVGSGQSEPGDTWSIDDARDLDPHAVPDEPLRALRDGALVDVSDDGASSVGGWTASGELESAAYSSDGTVAAVSGHGDEPRSLLVGAPEGSPVTVITSDQISRPSWTADGQWLYAVTDGEQVRRWSMTASGRMSEATVDFAMLNSLGLDNPTISEFTVSRDGTRAAMIINGRLFVSVLENSSGSDESQDSAGARLGTPVPVASNLGDTAVSVGWRPDGELLVGTRANDTPVWMVAVDGSMQNQLTSRNVTAPVVAVASTGTTEYILDGRALLQIGYGAGEVGSTDTTSDLWREVPALQGARAVPVTVR</sequence>
<keyword evidence="5 6" id="KW-0449">Lipoprotein</keyword>
<dbReference type="Pfam" id="PF25976">
    <property type="entry name" value="LpqB_N"/>
    <property type="match status" value="1"/>
</dbReference>
<dbReference type="SMART" id="SM00909">
    <property type="entry name" value="Germane"/>
    <property type="match status" value="1"/>
</dbReference>
<proteinExistence type="inferred from homology"/>
<keyword evidence="3 6" id="KW-0472">Membrane</keyword>
<name>A0A0X2NJ19_9CORY</name>
<evidence type="ECO:0000256" key="3">
    <source>
        <dbReference type="ARBA" id="ARBA00023136"/>
    </source>
</evidence>
<dbReference type="InterPro" id="IPR023959">
    <property type="entry name" value="LpqB"/>
</dbReference>
<comment type="similarity">
    <text evidence="6">Belongs to the LpqB lipoprotein family.</text>
</comment>
<keyword evidence="9" id="KW-1185">Reference proteome</keyword>
<dbReference type="EMBL" id="FAUH01000001">
    <property type="protein sequence ID" value="CUU64759.1"/>
    <property type="molecule type" value="Genomic_DNA"/>
</dbReference>
<dbReference type="PROSITE" id="PS51257">
    <property type="entry name" value="PROKAR_LIPOPROTEIN"/>
    <property type="match status" value="1"/>
</dbReference>
<reference evidence="9" key="1">
    <citation type="submission" date="2015-11" db="EMBL/GenBank/DDBJ databases">
        <authorList>
            <person name="Dugat-Bony E."/>
        </authorList>
    </citation>
    <scope>NUCLEOTIDE SEQUENCE [LARGE SCALE GENOMIC DNA]</scope>
    <source>
        <strain evidence="9">Mu292</strain>
    </source>
</reference>
<evidence type="ECO:0000256" key="6">
    <source>
        <dbReference type="HAMAP-Rule" id="MF_01373"/>
    </source>
</evidence>
<protein>
    <recommendedName>
        <fullName evidence="6">Lipoprotein LpqB</fullName>
    </recommendedName>
</protein>
<dbReference type="InterPro" id="IPR059026">
    <property type="entry name" value="LpqB_N"/>
</dbReference>
<gene>
    <name evidence="6" type="primary">lpqB</name>
    <name evidence="8" type="ORF">CVAR292_00063</name>
</gene>
<dbReference type="InterPro" id="IPR018910">
    <property type="entry name" value="LpqB_C"/>
</dbReference>
<organism evidence="8 9">
    <name type="scientific">Corynebacterium variabile</name>
    <dbReference type="NCBI Taxonomy" id="1727"/>
    <lineage>
        <taxon>Bacteria</taxon>
        <taxon>Bacillati</taxon>
        <taxon>Actinomycetota</taxon>
        <taxon>Actinomycetes</taxon>
        <taxon>Mycobacteriales</taxon>
        <taxon>Corynebacteriaceae</taxon>
        <taxon>Corynebacterium</taxon>
    </lineage>
</organism>
<evidence type="ECO:0000256" key="5">
    <source>
        <dbReference type="ARBA" id="ARBA00023288"/>
    </source>
</evidence>
<dbReference type="InterPro" id="IPR015943">
    <property type="entry name" value="WD40/YVTN_repeat-like_dom_sf"/>
</dbReference>
<keyword evidence="4 6" id="KW-0564">Palmitate</keyword>